<evidence type="ECO:0000256" key="1">
    <source>
        <dbReference type="ARBA" id="ARBA00008857"/>
    </source>
</evidence>
<dbReference type="InterPro" id="IPR002104">
    <property type="entry name" value="Integrase_catalytic"/>
</dbReference>
<dbReference type="PROSITE" id="PS51898">
    <property type="entry name" value="TYR_RECOMBINASE"/>
    <property type="match status" value="1"/>
</dbReference>
<dbReference type="AlphaFoldDB" id="I2Q080"/>
<evidence type="ECO:0000256" key="5">
    <source>
        <dbReference type="PROSITE-ProRule" id="PRU01248"/>
    </source>
</evidence>
<proteinExistence type="inferred from homology"/>
<comment type="similarity">
    <text evidence="1">Belongs to the 'phage' integrase family.</text>
</comment>
<name>I2Q080_9BACT</name>
<dbReference type="InterPro" id="IPR011010">
    <property type="entry name" value="DNA_brk_join_enz"/>
</dbReference>
<keyword evidence="3 5" id="KW-0238">DNA-binding</keyword>
<dbReference type="Pfam" id="PF00589">
    <property type="entry name" value="Phage_integrase"/>
    <property type="match status" value="1"/>
</dbReference>
<evidence type="ECO:0000256" key="3">
    <source>
        <dbReference type="ARBA" id="ARBA00023125"/>
    </source>
</evidence>
<dbReference type="Gene3D" id="1.10.443.10">
    <property type="entry name" value="Intergrase catalytic core"/>
    <property type="match status" value="1"/>
</dbReference>
<dbReference type="EMBL" id="JH600068">
    <property type="protein sequence ID" value="EIG53186.1"/>
    <property type="molecule type" value="Genomic_DNA"/>
</dbReference>
<keyword evidence="4" id="KW-0233">DNA recombination</keyword>
<dbReference type="PROSITE" id="PS51900">
    <property type="entry name" value="CB"/>
    <property type="match status" value="1"/>
</dbReference>
<dbReference type="OrthoDB" id="5454015at2"/>
<dbReference type="GO" id="GO:0006310">
    <property type="term" value="P:DNA recombination"/>
    <property type="evidence" value="ECO:0007669"/>
    <property type="project" value="UniProtKB-KW"/>
</dbReference>
<evidence type="ECO:0000259" key="7">
    <source>
        <dbReference type="PROSITE" id="PS51900"/>
    </source>
</evidence>
<protein>
    <submittedName>
        <fullName evidence="8">Integrase</fullName>
    </submittedName>
</protein>
<evidence type="ECO:0000256" key="4">
    <source>
        <dbReference type="ARBA" id="ARBA00023172"/>
    </source>
</evidence>
<dbReference type="HOGENOM" id="CLU_065764_0_0_7"/>
<organism evidence="8">
    <name type="scientific">Desulfovibrio sp. U5L</name>
    <dbReference type="NCBI Taxonomy" id="596152"/>
    <lineage>
        <taxon>Bacteria</taxon>
        <taxon>Pseudomonadati</taxon>
        <taxon>Thermodesulfobacteriota</taxon>
        <taxon>Desulfovibrionia</taxon>
        <taxon>Desulfovibrionales</taxon>
        <taxon>Desulfovibrionaceae</taxon>
        <taxon>Desulfovibrio</taxon>
    </lineage>
</organism>
<dbReference type="GO" id="GO:0015074">
    <property type="term" value="P:DNA integration"/>
    <property type="evidence" value="ECO:0007669"/>
    <property type="project" value="UniProtKB-KW"/>
</dbReference>
<feature type="domain" description="Tyr recombinase" evidence="6">
    <location>
        <begin position="170"/>
        <end position="353"/>
    </location>
</feature>
<dbReference type="GO" id="GO:0003677">
    <property type="term" value="F:DNA binding"/>
    <property type="evidence" value="ECO:0007669"/>
    <property type="project" value="UniProtKB-UniRule"/>
</dbReference>
<evidence type="ECO:0000259" key="6">
    <source>
        <dbReference type="PROSITE" id="PS51898"/>
    </source>
</evidence>
<dbReference type="InterPro" id="IPR013762">
    <property type="entry name" value="Integrase-like_cat_sf"/>
</dbReference>
<sequence>MSVTKYKTKAGTRYRAEFEFQGERYPLAGFQKKSEAQTWIATERVRLAEEAKNGAVTDLLTQKVTREYLDYCEGRLRPTTVAQKDFVFEQLMEFMGGNVPIKNVTDGRVADFLKVSRQRAIDRGNDPNKTANRDLREINALFNWALHQKEFAGKITINPCRYVTPFPEEEAVRYVPPAEDIQKVLLAATPWETDIITTLLLTGARIGEIRNLLWDDMSMERRELRLWTRKRKGGARQYRTLTMPPMLETMFKRLWKDRDRQSPFVFTNPETRTGWSKHSWPMKFFMARICARAEVKKMEFHALRHYVARLARDSKKATPFELQKFLGHQRLGTTEIYLRDLGSSTECVSQILDDFLQNPTPESHTKALKK</sequence>
<evidence type="ECO:0000313" key="8">
    <source>
        <dbReference type="EMBL" id="EIG53186.1"/>
    </source>
</evidence>
<reference evidence="8" key="1">
    <citation type="submission" date="2011-11" db="EMBL/GenBank/DDBJ databases">
        <title>Improved High-Quality Draft sequence of Desulfovibrio sp. U5L.</title>
        <authorList>
            <consortium name="US DOE Joint Genome Institute"/>
            <person name="Lucas S."/>
            <person name="Han J."/>
            <person name="Lapidus A."/>
            <person name="Cheng J.-F."/>
            <person name="Goodwin L."/>
            <person name="Pitluck S."/>
            <person name="Peters L."/>
            <person name="Ovchinnikova G."/>
            <person name="Held B."/>
            <person name="Detter J.C."/>
            <person name="Han C."/>
            <person name="Tapia R."/>
            <person name="Land M."/>
            <person name="Hauser L."/>
            <person name="Kyrpides N."/>
            <person name="Ivanova N."/>
            <person name="Pagani I."/>
            <person name="Gabster J."/>
            <person name="Walker C."/>
            <person name="Stolyar S."/>
            <person name="Stahl D."/>
            <person name="Arkin A."/>
            <person name="Dehal P."/>
            <person name="Hazen T."/>
            <person name="Woyke T."/>
        </authorList>
    </citation>
    <scope>NUCLEOTIDE SEQUENCE [LARGE SCALE GENOMIC DNA]</scope>
    <source>
        <strain evidence="8">U5L</strain>
    </source>
</reference>
<dbReference type="Gene3D" id="1.10.150.130">
    <property type="match status" value="1"/>
</dbReference>
<dbReference type="PANTHER" id="PTHR30349:SF64">
    <property type="entry name" value="PROPHAGE INTEGRASE INTD-RELATED"/>
    <property type="match status" value="1"/>
</dbReference>
<evidence type="ECO:0000256" key="2">
    <source>
        <dbReference type="ARBA" id="ARBA00022908"/>
    </source>
</evidence>
<dbReference type="InterPro" id="IPR050090">
    <property type="entry name" value="Tyrosine_recombinase_XerCD"/>
</dbReference>
<accession>I2Q080</accession>
<dbReference type="InterPro" id="IPR044068">
    <property type="entry name" value="CB"/>
</dbReference>
<dbReference type="InterPro" id="IPR010998">
    <property type="entry name" value="Integrase_recombinase_N"/>
</dbReference>
<keyword evidence="2" id="KW-0229">DNA integration</keyword>
<dbReference type="SUPFAM" id="SSF56349">
    <property type="entry name" value="DNA breaking-rejoining enzymes"/>
    <property type="match status" value="1"/>
</dbReference>
<dbReference type="eggNOG" id="COG0582">
    <property type="taxonomic scope" value="Bacteria"/>
</dbReference>
<feature type="domain" description="Core-binding (CB)" evidence="7">
    <location>
        <begin position="59"/>
        <end position="146"/>
    </location>
</feature>
<gene>
    <name evidence="8" type="ORF">DesU5LDRAFT_1501</name>
</gene>
<dbReference type="PANTHER" id="PTHR30349">
    <property type="entry name" value="PHAGE INTEGRASE-RELATED"/>
    <property type="match status" value="1"/>
</dbReference>
<dbReference type="STRING" id="596152.DesU5LDRAFT_1501"/>